<organism evidence="1 2">
    <name type="scientific">Rhodococcus pyridinivorans AK37</name>
    <dbReference type="NCBI Taxonomy" id="1114960"/>
    <lineage>
        <taxon>Bacteria</taxon>
        <taxon>Bacillati</taxon>
        <taxon>Actinomycetota</taxon>
        <taxon>Actinomycetes</taxon>
        <taxon>Mycobacteriales</taxon>
        <taxon>Nocardiaceae</taxon>
        <taxon>Rhodococcus</taxon>
    </lineage>
</organism>
<evidence type="ECO:0000313" key="2">
    <source>
        <dbReference type="Proteomes" id="UP000005064"/>
    </source>
</evidence>
<gene>
    <name evidence="1" type="ORF">AK37_17910</name>
</gene>
<reference evidence="1 2" key="1">
    <citation type="submission" date="2011-12" db="EMBL/GenBank/DDBJ databases">
        <authorList>
            <person name="Kriszt B."/>
            <person name="Tancsics A."/>
            <person name="Cserhati M."/>
            <person name="Toth A."/>
            <person name="Nagy I."/>
            <person name="Horvath B."/>
            <person name="Tamura T."/>
            <person name="Kukolya J."/>
            <person name="Szoboszlay S."/>
        </authorList>
    </citation>
    <scope>NUCLEOTIDE SEQUENCE [LARGE SCALE GENOMIC DNA]</scope>
    <source>
        <strain evidence="1 2">AK37</strain>
    </source>
</reference>
<name>H0JV51_9NOCA</name>
<dbReference type="AlphaFoldDB" id="H0JV51"/>
<dbReference type="Proteomes" id="UP000005064">
    <property type="component" value="Unassembled WGS sequence"/>
</dbReference>
<dbReference type="RefSeq" id="WP_006553517.1">
    <property type="nucleotide sequence ID" value="NZ_AHBW01000051.1"/>
</dbReference>
<protein>
    <recommendedName>
        <fullName evidence="3">Gp13 protein</fullName>
    </recommendedName>
</protein>
<evidence type="ECO:0000313" key="1">
    <source>
        <dbReference type="EMBL" id="EHK82147.1"/>
    </source>
</evidence>
<proteinExistence type="predicted"/>
<evidence type="ECO:0008006" key="3">
    <source>
        <dbReference type="Google" id="ProtNLM"/>
    </source>
</evidence>
<sequence>MTTPTTISMPVVHYEAPPVNPSTSGLYLVSQIHESAAGAPNRILGGIDVWPINYDTGWGTWPSDPCSTPDPGLLKAGVRSQPEDAFTPLEVWGWDECDPTEPVETIKTRALQNLRLHEQGLVEAHFATRLLADAGTPVSVPDLVAAIGELEVAIGETGTTGIIHLSMRYSSALDAAGIIPSSSSPIPRTRLGNALAFGGGYDAVLGSTLVATGPTTVWRSETFVQDTVDVDANIRAALAERTVVAGYESLIAAVKVGTP</sequence>
<dbReference type="PATRIC" id="fig|1114960.4.peg.3654"/>
<dbReference type="EMBL" id="AHBW01000051">
    <property type="protein sequence ID" value="EHK82147.1"/>
    <property type="molecule type" value="Genomic_DNA"/>
</dbReference>
<accession>H0JV51</accession>
<comment type="caution">
    <text evidence="1">The sequence shown here is derived from an EMBL/GenBank/DDBJ whole genome shotgun (WGS) entry which is preliminary data.</text>
</comment>